<accession>A0AAE3YQN5</accession>
<evidence type="ECO:0000313" key="3">
    <source>
        <dbReference type="Proteomes" id="UP001183643"/>
    </source>
</evidence>
<name>A0AAE3YQN5_9ACTN</name>
<evidence type="ECO:0000256" key="1">
    <source>
        <dbReference type="SAM" id="MobiDB-lite"/>
    </source>
</evidence>
<protein>
    <submittedName>
        <fullName evidence="2">Uncharacterized protein</fullName>
    </submittedName>
</protein>
<dbReference type="AlphaFoldDB" id="A0AAE3YQN5"/>
<proteinExistence type="predicted"/>
<reference evidence="2" key="1">
    <citation type="submission" date="2023-07" db="EMBL/GenBank/DDBJ databases">
        <title>Sequencing the genomes of 1000 actinobacteria strains.</title>
        <authorList>
            <person name="Klenk H.-P."/>
        </authorList>
    </citation>
    <scope>NUCLEOTIDE SEQUENCE</scope>
    <source>
        <strain evidence="2">DSM 44707</strain>
    </source>
</reference>
<feature type="region of interest" description="Disordered" evidence="1">
    <location>
        <begin position="1"/>
        <end position="27"/>
    </location>
</feature>
<dbReference type="RefSeq" id="WP_310369810.1">
    <property type="nucleotide sequence ID" value="NZ_JAVDYB010000001.1"/>
</dbReference>
<evidence type="ECO:0000313" key="2">
    <source>
        <dbReference type="EMBL" id="MDR7277477.1"/>
    </source>
</evidence>
<feature type="region of interest" description="Disordered" evidence="1">
    <location>
        <begin position="66"/>
        <end position="89"/>
    </location>
</feature>
<dbReference type="Proteomes" id="UP001183643">
    <property type="component" value="Unassembled WGS sequence"/>
</dbReference>
<gene>
    <name evidence="2" type="ORF">J2S41_004255</name>
</gene>
<organism evidence="2 3">
    <name type="scientific">Catenuloplanes atrovinosus</name>
    <dbReference type="NCBI Taxonomy" id="137266"/>
    <lineage>
        <taxon>Bacteria</taxon>
        <taxon>Bacillati</taxon>
        <taxon>Actinomycetota</taxon>
        <taxon>Actinomycetes</taxon>
        <taxon>Micromonosporales</taxon>
        <taxon>Micromonosporaceae</taxon>
        <taxon>Catenuloplanes</taxon>
    </lineage>
</organism>
<dbReference type="EMBL" id="JAVDYB010000001">
    <property type="protein sequence ID" value="MDR7277477.1"/>
    <property type="molecule type" value="Genomic_DNA"/>
</dbReference>
<sequence>MSDHSKNIDGTDAALVGGPYDGETRHAGDTGLIEIENDGLVHRYIRTSKTHDSATVYNYDGVVNPSGSMDGAENSAERVATNVDPNAAS</sequence>
<comment type="caution">
    <text evidence="2">The sequence shown here is derived from an EMBL/GenBank/DDBJ whole genome shotgun (WGS) entry which is preliminary data.</text>
</comment>
<keyword evidence="3" id="KW-1185">Reference proteome</keyword>